<comment type="caution">
    <text evidence="2">The sequence shown here is derived from an EMBL/GenBank/DDBJ whole genome shotgun (WGS) entry which is preliminary data.</text>
</comment>
<feature type="chain" id="PRO_5018313807" evidence="1">
    <location>
        <begin position="22"/>
        <end position="118"/>
    </location>
</feature>
<evidence type="ECO:0000313" key="2">
    <source>
        <dbReference type="EMBL" id="RNA08455.1"/>
    </source>
</evidence>
<dbReference type="Proteomes" id="UP000276133">
    <property type="component" value="Unassembled WGS sequence"/>
</dbReference>
<keyword evidence="1" id="KW-0732">Signal</keyword>
<organism evidence="2 3">
    <name type="scientific">Brachionus plicatilis</name>
    <name type="common">Marine rotifer</name>
    <name type="synonym">Brachionus muelleri</name>
    <dbReference type="NCBI Taxonomy" id="10195"/>
    <lineage>
        <taxon>Eukaryota</taxon>
        <taxon>Metazoa</taxon>
        <taxon>Spiralia</taxon>
        <taxon>Gnathifera</taxon>
        <taxon>Rotifera</taxon>
        <taxon>Eurotatoria</taxon>
        <taxon>Monogononta</taxon>
        <taxon>Pseudotrocha</taxon>
        <taxon>Ploima</taxon>
        <taxon>Brachionidae</taxon>
        <taxon>Brachionus</taxon>
    </lineage>
</organism>
<reference evidence="2 3" key="1">
    <citation type="journal article" date="2018" name="Sci. Rep.">
        <title>Genomic signatures of local adaptation to the degree of environmental predictability in rotifers.</title>
        <authorList>
            <person name="Franch-Gras L."/>
            <person name="Hahn C."/>
            <person name="Garcia-Roger E.M."/>
            <person name="Carmona M.J."/>
            <person name="Serra M."/>
            <person name="Gomez A."/>
        </authorList>
    </citation>
    <scope>NUCLEOTIDE SEQUENCE [LARGE SCALE GENOMIC DNA]</scope>
    <source>
        <strain evidence="2">HYR1</strain>
    </source>
</reference>
<sequence length="118" mass="13785">MQVTLKIVILMAVFCPLVIKAIPRRPINSDFVNGQWARIGKRSQQMDINKNNEKAIEIFVSNSLENFCSKKAFNFQDQDDFETYFDIYMSCIKVNNKSFKNIIDSFGNDNVLNYHDFE</sequence>
<proteinExistence type="predicted"/>
<keyword evidence="3" id="KW-1185">Reference proteome</keyword>
<name>A0A3M7QBY5_BRAPC</name>
<gene>
    <name evidence="2" type="ORF">BpHYR1_015085</name>
</gene>
<dbReference type="EMBL" id="REGN01006742">
    <property type="protein sequence ID" value="RNA08455.1"/>
    <property type="molecule type" value="Genomic_DNA"/>
</dbReference>
<evidence type="ECO:0000256" key="1">
    <source>
        <dbReference type="SAM" id="SignalP"/>
    </source>
</evidence>
<protein>
    <submittedName>
        <fullName evidence="2">Uncharacterized protein</fullName>
    </submittedName>
</protein>
<evidence type="ECO:0000313" key="3">
    <source>
        <dbReference type="Proteomes" id="UP000276133"/>
    </source>
</evidence>
<accession>A0A3M7QBY5</accession>
<feature type="signal peptide" evidence="1">
    <location>
        <begin position="1"/>
        <end position="21"/>
    </location>
</feature>
<dbReference type="AlphaFoldDB" id="A0A3M7QBY5"/>